<evidence type="ECO:0000256" key="1">
    <source>
        <dbReference type="ARBA" id="ARBA00023157"/>
    </source>
</evidence>
<sequence>MIRELFSDERCSGVILSSEWILTAATCLRYSTSGARFMAGEYNTSIFEGNEQSRRVSYVAFHPDFENDVWEPDNDIALVKISPPFVFDEWVQPVLLPMDELIPSDNVIIAGWGWDMFSDNDYEWNELLQKADMKLVNDNICARNSSLMFCAETVCDTCGGELIASAGRISYKPNQTYDANERCIWTIRMPNYGYDMSVDVYHFGEGAYLLESRILDADSGQIYDTSKLESGVSFSGNVVVAFITFYTGDTALGTGFVLTFGTRNVGNPNPERNYGHSTITHDTGEISWPGNGDSYKPNELSTWIITSGHFNAQINVTAVDIQGDSGVQCRFDSLIIYSLRIGSSVGYFPDNPVCGTIPPTRPFTTSRGVFILIFKSDATIEGNGFAFTWDKLPDTTTTTPTTTMTTPRVTTSTTISPTTTSTTSTPTTTVATTTASSTTIETTTMLTTPSVPSTQSTSIATTTPQQSTTNDSSTPTISTTENERSNAGNNLAWYNAIYISLAIYIIVLYD</sequence>
<dbReference type="Proteomes" id="UP000198287">
    <property type="component" value="Unassembled WGS sequence"/>
</dbReference>
<feature type="domain" description="Peptidase S1" evidence="7">
    <location>
        <begin position="1"/>
        <end position="161"/>
    </location>
</feature>
<dbReference type="Gene3D" id="2.40.10.10">
    <property type="entry name" value="Trypsin-like serine proteases"/>
    <property type="match status" value="1"/>
</dbReference>
<dbReference type="FunFam" id="2.40.10.10:FF:000068">
    <property type="entry name" value="transmembrane protease serine 2"/>
    <property type="match status" value="1"/>
</dbReference>
<keyword evidence="5" id="KW-0472">Membrane</keyword>
<evidence type="ECO:0000259" key="6">
    <source>
        <dbReference type="PROSITE" id="PS01180"/>
    </source>
</evidence>
<keyword evidence="5" id="KW-0812">Transmembrane</keyword>
<feature type="compositionally biased region" description="Polar residues" evidence="4">
    <location>
        <begin position="459"/>
        <end position="484"/>
    </location>
</feature>
<evidence type="ECO:0000256" key="3">
    <source>
        <dbReference type="PROSITE-ProRule" id="PRU00059"/>
    </source>
</evidence>
<dbReference type="SUPFAM" id="SSF50494">
    <property type="entry name" value="Trypsin-like serine proteases"/>
    <property type="match status" value="1"/>
</dbReference>
<dbReference type="Pfam" id="PF00089">
    <property type="entry name" value="Trypsin"/>
    <property type="match status" value="1"/>
</dbReference>
<accession>A0A226D2M6</accession>
<dbReference type="InterPro" id="IPR001314">
    <property type="entry name" value="Peptidase_S1A"/>
</dbReference>
<dbReference type="SMART" id="SM00020">
    <property type="entry name" value="Tryp_SPc"/>
    <property type="match status" value="1"/>
</dbReference>
<feature type="transmembrane region" description="Helical" evidence="5">
    <location>
        <begin position="491"/>
        <end position="509"/>
    </location>
</feature>
<dbReference type="InterPro" id="IPR000859">
    <property type="entry name" value="CUB_dom"/>
</dbReference>
<evidence type="ECO:0000313" key="8">
    <source>
        <dbReference type="EMBL" id="OXA39134.1"/>
    </source>
</evidence>
<name>A0A226D2M6_FOLCA</name>
<gene>
    <name evidence="8" type="ORF">Fcan01_26202</name>
</gene>
<dbReference type="InterPro" id="IPR035914">
    <property type="entry name" value="Sperma_CUB_dom_sf"/>
</dbReference>
<keyword evidence="9" id="KW-1185">Reference proteome</keyword>
<dbReference type="SUPFAM" id="SSF49854">
    <property type="entry name" value="Spermadhesin, CUB domain"/>
    <property type="match status" value="2"/>
</dbReference>
<feature type="compositionally biased region" description="Low complexity" evidence="4">
    <location>
        <begin position="398"/>
        <end position="458"/>
    </location>
</feature>
<dbReference type="PRINTS" id="PR00722">
    <property type="entry name" value="CHYMOTRYPSIN"/>
</dbReference>
<dbReference type="OrthoDB" id="10009301at2759"/>
<dbReference type="PROSITE" id="PS01180">
    <property type="entry name" value="CUB"/>
    <property type="match status" value="1"/>
</dbReference>
<comment type="caution">
    <text evidence="8">The sequence shown here is derived from an EMBL/GenBank/DDBJ whole genome shotgun (WGS) entry which is preliminary data.</text>
</comment>
<evidence type="ECO:0000256" key="2">
    <source>
        <dbReference type="ARBA" id="ARBA00024195"/>
    </source>
</evidence>
<dbReference type="GO" id="GO:0004252">
    <property type="term" value="F:serine-type endopeptidase activity"/>
    <property type="evidence" value="ECO:0007669"/>
    <property type="project" value="InterPro"/>
</dbReference>
<comment type="caution">
    <text evidence="3">Lacks conserved residue(s) required for the propagation of feature annotation.</text>
</comment>
<reference evidence="8 9" key="1">
    <citation type="submission" date="2015-12" db="EMBL/GenBank/DDBJ databases">
        <title>The genome of Folsomia candida.</title>
        <authorList>
            <person name="Faddeeva A."/>
            <person name="Derks M.F."/>
            <person name="Anvar Y."/>
            <person name="Smit S."/>
            <person name="Van Straalen N."/>
            <person name="Roelofs D."/>
        </authorList>
    </citation>
    <scope>NUCLEOTIDE SEQUENCE [LARGE SCALE GENOMIC DNA]</scope>
    <source>
        <strain evidence="8 9">VU population</strain>
        <tissue evidence="8">Whole body</tissue>
    </source>
</reference>
<feature type="region of interest" description="Disordered" evidence="4">
    <location>
        <begin position="398"/>
        <end position="484"/>
    </location>
</feature>
<evidence type="ECO:0000313" key="9">
    <source>
        <dbReference type="Proteomes" id="UP000198287"/>
    </source>
</evidence>
<dbReference type="InterPro" id="IPR001254">
    <property type="entry name" value="Trypsin_dom"/>
</dbReference>
<protein>
    <submittedName>
        <fullName evidence="8">Anionic trypsin</fullName>
    </submittedName>
</protein>
<evidence type="ECO:0000256" key="4">
    <source>
        <dbReference type="SAM" id="MobiDB-lite"/>
    </source>
</evidence>
<dbReference type="InterPro" id="IPR009003">
    <property type="entry name" value="Peptidase_S1_PA"/>
</dbReference>
<dbReference type="GO" id="GO:0006508">
    <property type="term" value="P:proteolysis"/>
    <property type="evidence" value="ECO:0007669"/>
    <property type="project" value="InterPro"/>
</dbReference>
<dbReference type="CDD" id="cd00041">
    <property type="entry name" value="CUB"/>
    <property type="match status" value="1"/>
</dbReference>
<keyword evidence="5" id="KW-1133">Transmembrane helix</keyword>
<dbReference type="PANTHER" id="PTHR24256">
    <property type="entry name" value="TRYPTASE-RELATED"/>
    <property type="match status" value="1"/>
</dbReference>
<dbReference type="InterPro" id="IPR051487">
    <property type="entry name" value="Ser/Thr_Proteases_Immune/Dev"/>
</dbReference>
<dbReference type="STRING" id="158441.A0A226D2M6"/>
<feature type="domain" description="CUB" evidence="6">
    <location>
        <begin position="275"/>
        <end position="392"/>
    </location>
</feature>
<comment type="similarity">
    <text evidence="2">Belongs to the peptidase S1 family. CLIP subfamily.</text>
</comment>
<organism evidence="8 9">
    <name type="scientific">Folsomia candida</name>
    <name type="common">Springtail</name>
    <dbReference type="NCBI Taxonomy" id="158441"/>
    <lineage>
        <taxon>Eukaryota</taxon>
        <taxon>Metazoa</taxon>
        <taxon>Ecdysozoa</taxon>
        <taxon>Arthropoda</taxon>
        <taxon>Hexapoda</taxon>
        <taxon>Collembola</taxon>
        <taxon>Entomobryomorpha</taxon>
        <taxon>Isotomoidea</taxon>
        <taxon>Isotomidae</taxon>
        <taxon>Proisotominae</taxon>
        <taxon>Folsomia</taxon>
    </lineage>
</organism>
<dbReference type="EMBL" id="LNIX01000041">
    <property type="protein sequence ID" value="OXA39134.1"/>
    <property type="molecule type" value="Genomic_DNA"/>
</dbReference>
<keyword evidence="1" id="KW-1015">Disulfide bond</keyword>
<dbReference type="InterPro" id="IPR043504">
    <property type="entry name" value="Peptidase_S1_PA_chymotrypsin"/>
</dbReference>
<evidence type="ECO:0000259" key="7">
    <source>
        <dbReference type="PROSITE" id="PS50240"/>
    </source>
</evidence>
<dbReference type="AlphaFoldDB" id="A0A226D2M6"/>
<evidence type="ECO:0000256" key="5">
    <source>
        <dbReference type="SAM" id="Phobius"/>
    </source>
</evidence>
<dbReference type="SMART" id="SM00042">
    <property type="entry name" value="CUB"/>
    <property type="match status" value="1"/>
</dbReference>
<dbReference type="Gene3D" id="2.60.120.290">
    <property type="entry name" value="Spermadhesin, CUB domain"/>
    <property type="match status" value="2"/>
</dbReference>
<proteinExistence type="inferred from homology"/>
<dbReference type="Pfam" id="PF00431">
    <property type="entry name" value="CUB"/>
    <property type="match status" value="1"/>
</dbReference>
<dbReference type="PROSITE" id="PS50240">
    <property type="entry name" value="TRYPSIN_DOM"/>
    <property type="match status" value="1"/>
</dbReference>